<name>A0A9X2RUZ4_STRMQ</name>
<dbReference type="EMBL" id="JANIIC010000008">
    <property type="protein sequence ID" value="MCQ8829274.1"/>
    <property type="molecule type" value="Genomic_DNA"/>
</dbReference>
<keyword evidence="3" id="KW-1185">Reference proteome</keyword>
<feature type="region of interest" description="Disordered" evidence="1">
    <location>
        <begin position="88"/>
        <end position="114"/>
    </location>
</feature>
<organism evidence="2 3">
    <name type="scientific">Streptomyces malaysiensis subsp. samsunensis</name>
    <dbReference type="NCBI Taxonomy" id="459658"/>
    <lineage>
        <taxon>Bacteria</taxon>
        <taxon>Bacillati</taxon>
        <taxon>Actinomycetota</taxon>
        <taxon>Actinomycetes</taxon>
        <taxon>Kitasatosporales</taxon>
        <taxon>Streptomycetaceae</taxon>
        <taxon>Streptomyces</taxon>
        <taxon>Streptomyces violaceusniger group</taxon>
    </lineage>
</organism>
<dbReference type="AlphaFoldDB" id="A0A9X2RUZ4"/>
<reference evidence="2" key="1">
    <citation type="submission" date="2022-06" db="EMBL/GenBank/DDBJ databases">
        <title>WGS of actinobacteria.</title>
        <authorList>
            <person name="Thawai C."/>
        </authorList>
    </citation>
    <scope>NUCLEOTIDE SEQUENCE</scope>
    <source>
        <strain evidence="2">DSM 42010</strain>
    </source>
</reference>
<accession>A0A9X2RUZ4</accession>
<evidence type="ECO:0000313" key="2">
    <source>
        <dbReference type="EMBL" id="MCQ8829274.1"/>
    </source>
</evidence>
<dbReference type="Proteomes" id="UP001142400">
    <property type="component" value="Unassembled WGS sequence"/>
</dbReference>
<evidence type="ECO:0000313" key="3">
    <source>
        <dbReference type="Proteomes" id="UP001142400"/>
    </source>
</evidence>
<dbReference type="RefSeq" id="WP_257630644.1">
    <property type="nucleotide sequence ID" value="NZ_JANIIC010000008.1"/>
</dbReference>
<sequence length="114" mass="12251">MTQSSGLRLLPWSSPEGKPCFLFPNDDHSALSRRADEIEALQLAMGAGLLHHARALLGDRKANARELRFLSDRLCEALRDVLRVAESRGGRLAAPESDEGKGLGSAPESNEGSA</sequence>
<evidence type="ECO:0000256" key="1">
    <source>
        <dbReference type="SAM" id="MobiDB-lite"/>
    </source>
</evidence>
<comment type="caution">
    <text evidence="2">The sequence shown here is derived from an EMBL/GenBank/DDBJ whole genome shotgun (WGS) entry which is preliminary data.</text>
</comment>
<protein>
    <submittedName>
        <fullName evidence="2">Uncharacterized protein</fullName>
    </submittedName>
</protein>
<gene>
    <name evidence="2" type="ORF">NQU54_09310</name>
</gene>
<proteinExistence type="predicted"/>